<evidence type="ECO:0000313" key="2">
    <source>
        <dbReference type="Proteomes" id="UP000007030"/>
    </source>
</evidence>
<dbReference type="STRING" id="869210.Marky_1614"/>
<proteinExistence type="predicted"/>
<gene>
    <name evidence="1" type="ordered locus">Marky_1614</name>
</gene>
<evidence type="ECO:0000313" key="1">
    <source>
        <dbReference type="EMBL" id="AEB12349.1"/>
    </source>
</evidence>
<keyword evidence="2" id="KW-1185">Reference proteome</keyword>
<dbReference type="EMBL" id="CP002630">
    <property type="protein sequence ID" value="AEB12349.1"/>
    <property type="molecule type" value="Genomic_DNA"/>
</dbReference>
<dbReference type="Proteomes" id="UP000007030">
    <property type="component" value="Chromosome"/>
</dbReference>
<dbReference type="AlphaFoldDB" id="F2NKA0"/>
<accession>F2NKA0</accession>
<organism evidence="1 2">
    <name type="scientific">Marinithermus hydrothermalis (strain DSM 14884 / JCM 11576 / T1)</name>
    <dbReference type="NCBI Taxonomy" id="869210"/>
    <lineage>
        <taxon>Bacteria</taxon>
        <taxon>Thermotogati</taxon>
        <taxon>Deinococcota</taxon>
        <taxon>Deinococci</taxon>
        <taxon>Thermales</taxon>
        <taxon>Thermaceae</taxon>
        <taxon>Marinithermus</taxon>
    </lineage>
</organism>
<sequence>MEATVWEVTDEWAMEYAYHADPCCGEDPAEGSDTDDV</sequence>
<dbReference type="HOGENOM" id="CLU_3345634_0_0_0"/>
<reference evidence="1 2" key="1">
    <citation type="journal article" date="2012" name="Stand. Genomic Sci.">
        <title>Complete genome sequence of the aerobic, heterotroph Marinithermus hydrothermalis type strain (T1(T)) from a deep-sea hydrothermal vent chimney.</title>
        <authorList>
            <person name="Copeland A."/>
            <person name="Gu W."/>
            <person name="Yasawong M."/>
            <person name="Lapidus A."/>
            <person name="Lucas S."/>
            <person name="Deshpande S."/>
            <person name="Pagani I."/>
            <person name="Tapia R."/>
            <person name="Cheng J.F."/>
            <person name="Goodwin L.A."/>
            <person name="Pitluck S."/>
            <person name="Liolios K."/>
            <person name="Ivanova N."/>
            <person name="Mavromatis K."/>
            <person name="Mikhailova N."/>
            <person name="Pati A."/>
            <person name="Chen A."/>
            <person name="Palaniappan K."/>
            <person name="Land M."/>
            <person name="Pan C."/>
            <person name="Brambilla E.M."/>
            <person name="Rohde M."/>
            <person name="Tindall B.J."/>
            <person name="Sikorski J."/>
            <person name="Goker M."/>
            <person name="Detter J.C."/>
            <person name="Bristow J."/>
            <person name="Eisen J.A."/>
            <person name="Markowitz V."/>
            <person name="Hugenholtz P."/>
            <person name="Kyrpides N.C."/>
            <person name="Klenk H.P."/>
            <person name="Woyke T."/>
        </authorList>
    </citation>
    <scope>NUCLEOTIDE SEQUENCE [LARGE SCALE GENOMIC DNA]</scope>
    <source>
        <strain evidence="2">DSM 14884 / JCM 11576 / T1</strain>
    </source>
</reference>
<dbReference type="KEGG" id="mhd:Marky_1614"/>
<protein>
    <submittedName>
        <fullName evidence="1">Uncharacterized protein</fullName>
    </submittedName>
</protein>
<name>F2NKA0_MARHT</name>